<dbReference type="Proteomes" id="UP000027466">
    <property type="component" value="Unassembled WGS sequence"/>
</dbReference>
<organism evidence="1 2">
    <name type="scientific">Caballeronia glathei</name>
    <dbReference type="NCBI Taxonomy" id="60547"/>
    <lineage>
        <taxon>Bacteria</taxon>
        <taxon>Pseudomonadati</taxon>
        <taxon>Pseudomonadota</taxon>
        <taxon>Betaproteobacteria</taxon>
        <taxon>Burkholderiales</taxon>
        <taxon>Burkholderiaceae</taxon>
        <taxon>Caballeronia</taxon>
    </lineage>
</organism>
<keyword evidence="2" id="KW-1185">Reference proteome</keyword>
<name>A0A069PW83_9BURK</name>
<dbReference type="InterPro" id="IPR026893">
    <property type="entry name" value="Tyr/Ser_Pase_IphP-type"/>
</dbReference>
<evidence type="ECO:0000313" key="1">
    <source>
        <dbReference type="EMBL" id="KDR44089.1"/>
    </source>
</evidence>
<dbReference type="Pfam" id="PF13350">
    <property type="entry name" value="Y_phosphatase3"/>
    <property type="match status" value="1"/>
</dbReference>
<sequence length="116" mass="12467">MFASTMRAACLTRRAFLHGSARAVILSGLGANLLSACDVIIEDYLLTNTLCGRGDRGAHRPRGPARRRTALSRGRGTLQAAFDEMQQRFGTLADYLGKGLGVMQDDAGMLRAKLVA</sequence>
<evidence type="ECO:0000313" key="2">
    <source>
        <dbReference type="Proteomes" id="UP000027466"/>
    </source>
</evidence>
<dbReference type="InterPro" id="IPR029021">
    <property type="entry name" value="Prot-tyrosine_phosphatase-like"/>
</dbReference>
<protein>
    <submittedName>
        <fullName evidence="1">Uncharacterized protein</fullName>
    </submittedName>
</protein>
<dbReference type="AlphaFoldDB" id="A0A069PW83"/>
<dbReference type="STRING" id="60547.GCA_000751215_01194"/>
<dbReference type="RefSeq" id="WP_051672284.1">
    <property type="nucleotide sequence ID" value="NZ_CADFFX010000006.1"/>
</dbReference>
<proteinExistence type="predicted"/>
<reference evidence="1 2" key="1">
    <citation type="submission" date="2014-03" db="EMBL/GenBank/DDBJ databases">
        <title>Draft Genome Sequences of Four Burkholderia Strains.</title>
        <authorList>
            <person name="Liu X.Y."/>
            <person name="Li C.X."/>
            <person name="Xu J.H."/>
        </authorList>
    </citation>
    <scope>NUCLEOTIDE SEQUENCE [LARGE SCALE GENOMIC DNA]</scope>
    <source>
        <strain evidence="1 2">DSM 50014</strain>
    </source>
</reference>
<gene>
    <name evidence="1" type="ORF">BG61_25170</name>
</gene>
<accession>A0A069PW83</accession>
<dbReference type="EMBL" id="JFHC01000004">
    <property type="protein sequence ID" value="KDR44089.1"/>
    <property type="molecule type" value="Genomic_DNA"/>
</dbReference>
<dbReference type="SUPFAM" id="SSF52799">
    <property type="entry name" value="(Phosphotyrosine protein) phosphatases II"/>
    <property type="match status" value="1"/>
</dbReference>
<dbReference type="GO" id="GO:0004721">
    <property type="term" value="F:phosphoprotein phosphatase activity"/>
    <property type="evidence" value="ECO:0007669"/>
    <property type="project" value="InterPro"/>
</dbReference>
<comment type="caution">
    <text evidence="1">The sequence shown here is derived from an EMBL/GenBank/DDBJ whole genome shotgun (WGS) entry which is preliminary data.</text>
</comment>
<dbReference type="Gene3D" id="3.90.190.10">
    <property type="entry name" value="Protein tyrosine phosphatase superfamily"/>
    <property type="match status" value="1"/>
</dbReference>